<feature type="transmembrane region" description="Helical" evidence="6">
    <location>
        <begin position="434"/>
        <end position="457"/>
    </location>
</feature>
<evidence type="ECO:0000256" key="1">
    <source>
        <dbReference type="ARBA" id="ARBA00004141"/>
    </source>
</evidence>
<dbReference type="Proteomes" id="UP000664534">
    <property type="component" value="Unassembled WGS sequence"/>
</dbReference>
<sequence length="481" mass="54555">MAPATSAQRDDGSQRTLSKHELPADKAKYIVTKPEMEEFLKRTFGARGDFDVSQWQVLVQADEKTRATNQQTLGITTCTQTAYTQAAEVESVLSDKELPRIRIVSLHSTKSPLPLNISETLMRKILTRYQVDPAFLPVLFSFGEMPHLAESGSSNIASTASSDGSQKISYQIRYAEENYRSPDRPWSVRQTGVYHHHSPKSHFDIFILLHPTENSLFEQQVTSLDMKESSQAELASLVENSYRLHLMPFALYLDNWRWYFRYLGEDFQDKNDQVMTVNIKTSAAVSLNFDKVQGLRDLEDTALSLSAYCKAGSGVIKALQEVPGAEFQGIWSLKPFDARLRGHSEDLSVLTKRIGNTIELFAYALDLKNQYTAADINNHVSQLAEKTTNDTTAVKWITYLTLVYLPGSFVATLYGMNLFIFNPQTRRLVIAEDFWICVVTWFLLTLLTFVGYGALIIRHRPRGESSWHWLDNLKKKGLEGP</sequence>
<name>A0A8H3EJF7_9LECA</name>
<dbReference type="AlphaFoldDB" id="A0A8H3EJF7"/>
<proteinExistence type="predicted"/>
<evidence type="ECO:0000256" key="3">
    <source>
        <dbReference type="ARBA" id="ARBA00022989"/>
    </source>
</evidence>
<feature type="region of interest" description="Disordered" evidence="5">
    <location>
        <begin position="1"/>
        <end position="20"/>
    </location>
</feature>
<evidence type="ECO:0000256" key="6">
    <source>
        <dbReference type="SAM" id="Phobius"/>
    </source>
</evidence>
<feature type="compositionally biased region" description="Basic and acidic residues" evidence="5">
    <location>
        <begin position="8"/>
        <end position="20"/>
    </location>
</feature>
<dbReference type="SUPFAM" id="SSF144083">
    <property type="entry name" value="Magnesium transport protein CorA, transmembrane region"/>
    <property type="match status" value="1"/>
</dbReference>
<keyword evidence="4 6" id="KW-0472">Membrane</keyword>
<comment type="caution">
    <text evidence="8">The sequence shown here is derived from an EMBL/GenBank/DDBJ whole genome shotgun (WGS) entry which is preliminary data.</text>
</comment>
<dbReference type="Pfam" id="PF26616">
    <property type="entry name" value="CorA-like"/>
    <property type="match status" value="1"/>
</dbReference>
<evidence type="ECO:0000256" key="4">
    <source>
        <dbReference type="ARBA" id="ARBA00023136"/>
    </source>
</evidence>
<protein>
    <recommendedName>
        <fullName evidence="7">CorA-like transporter domain-containing protein</fullName>
    </recommendedName>
</protein>
<dbReference type="Gene3D" id="1.20.58.340">
    <property type="entry name" value="Magnesium transport protein CorA, transmembrane region"/>
    <property type="match status" value="1"/>
</dbReference>
<comment type="subcellular location">
    <subcellularLocation>
        <location evidence="1">Membrane</location>
        <topology evidence="1">Multi-pass membrane protein</topology>
    </subcellularLocation>
</comment>
<feature type="domain" description="CorA-like transporter" evidence="7">
    <location>
        <begin position="76"/>
        <end position="273"/>
    </location>
</feature>
<evidence type="ECO:0000313" key="9">
    <source>
        <dbReference type="Proteomes" id="UP000664534"/>
    </source>
</evidence>
<evidence type="ECO:0000259" key="7">
    <source>
        <dbReference type="Pfam" id="PF26616"/>
    </source>
</evidence>
<gene>
    <name evidence="8" type="ORF">IMSHALPRED_006628</name>
</gene>
<dbReference type="OrthoDB" id="5396681at2759"/>
<evidence type="ECO:0000313" key="8">
    <source>
        <dbReference type="EMBL" id="CAF9908276.1"/>
    </source>
</evidence>
<reference evidence="8" key="1">
    <citation type="submission" date="2021-03" db="EMBL/GenBank/DDBJ databases">
        <authorList>
            <person name="Tagirdzhanova G."/>
        </authorList>
    </citation>
    <scope>NUCLEOTIDE SEQUENCE</scope>
</reference>
<organism evidence="8 9">
    <name type="scientific">Imshaugia aleurites</name>
    <dbReference type="NCBI Taxonomy" id="172621"/>
    <lineage>
        <taxon>Eukaryota</taxon>
        <taxon>Fungi</taxon>
        <taxon>Dikarya</taxon>
        <taxon>Ascomycota</taxon>
        <taxon>Pezizomycotina</taxon>
        <taxon>Lecanoromycetes</taxon>
        <taxon>OSLEUM clade</taxon>
        <taxon>Lecanoromycetidae</taxon>
        <taxon>Lecanorales</taxon>
        <taxon>Lecanorineae</taxon>
        <taxon>Parmeliaceae</taxon>
        <taxon>Imshaugia</taxon>
    </lineage>
</organism>
<feature type="transmembrane region" description="Helical" evidence="6">
    <location>
        <begin position="396"/>
        <end position="422"/>
    </location>
</feature>
<keyword evidence="3 6" id="KW-1133">Transmembrane helix</keyword>
<evidence type="ECO:0000256" key="5">
    <source>
        <dbReference type="SAM" id="MobiDB-lite"/>
    </source>
</evidence>
<dbReference type="EMBL" id="CAJPDT010000004">
    <property type="protein sequence ID" value="CAF9908276.1"/>
    <property type="molecule type" value="Genomic_DNA"/>
</dbReference>
<evidence type="ECO:0000256" key="2">
    <source>
        <dbReference type="ARBA" id="ARBA00022692"/>
    </source>
</evidence>
<keyword evidence="2 6" id="KW-0812">Transmembrane</keyword>
<keyword evidence="9" id="KW-1185">Reference proteome</keyword>
<dbReference type="InterPro" id="IPR058257">
    <property type="entry name" value="CorA-like_dom"/>
</dbReference>
<dbReference type="GO" id="GO:0016020">
    <property type="term" value="C:membrane"/>
    <property type="evidence" value="ECO:0007669"/>
    <property type="project" value="UniProtKB-SubCell"/>
</dbReference>
<dbReference type="InterPro" id="IPR045863">
    <property type="entry name" value="CorA_TM1_TM2"/>
</dbReference>
<accession>A0A8H3EJF7</accession>